<feature type="compositionally biased region" description="Basic and acidic residues" evidence="1">
    <location>
        <begin position="105"/>
        <end position="119"/>
    </location>
</feature>
<comment type="caution">
    <text evidence="2">The sequence shown here is derived from an EMBL/GenBank/DDBJ whole genome shotgun (WGS) entry which is preliminary data.</text>
</comment>
<feature type="compositionally biased region" description="Acidic residues" evidence="1">
    <location>
        <begin position="81"/>
        <end position="97"/>
    </location>
</feature>
<evidence type="ECO:0000256" key="1">
    <source>
        <dbReference type="SAM" id="MobiDB-lite"/>
    </source>
</evidence>
<organism evidence="2 3">
    <name type="scientific">Desmophyllum pertusum</name>
    <dbReference type="NCBI Taxonomy" id="174260"/>
    <lineage>
        <taxon>Eukaryota</taxon>
        <taxon>Metazoa</taxon>
        <taxon>Cnidaria</taxon>
        <taxon>Anthozoa</taxon>
        <taxon>Hexacorallia</taxon>
        <taxon>Scleractinia</taxon>
        <taxon>Caryophylliina</taxon>
        <taxon>Caryophylliidae</taxon>
        <taxon>Desmophyllum</taxon>
    </lineage>
</organism>
<proteinExistence type="predicted"/>
<feature type="compositionally biased region" description="Acidic residues" evidence="1">
    <location>
        <begin position="45"/>
        <end position="55"/>
    </location>
</feature>
<feature type="compositionally biased region" description="Polar residues" evidence="1">
    <location>
        <begin position="124"/>
        <end position="150"/>
    </location>
</feature>
<protein>
    <submittedName>
        <fullName evidence="2">Uncharacterized protein</fullName>
    </submittedName>
</protein>
<dbReference type="EMBL" id="MU825413">
    <property type="protein sequence ID" value="KAJ7390654.1"/>
    <property type="molecule type" value="Genomic_DNA"/>
</dbReference>
<sequence>MAEGTYAELMASEGEFAEFVITYTVKQQQQEQEERRARGHTFLEEIQETDDEEAFVENNDATSLTTDQVKRRKSEPTSLEEIQESDEEKELENDGEPVTETGSETDSHSMSEGNSEERTRKKGTTTQFTSLPNVNRKTSAQDGQFQNTGDPGQVRARCFTLPTRWGTNSQQTTENMTPAFSGRYRSQTTLELTPQIEEFVYEPSIWTPQKMKADSHCERIRKISNIRGLPPRKYSRARSGTVLSTTSWNEVEDIEPIRRKRAESLMSTITSDGGDVDFLCSSMTHDTLAEMITSKEVSQSGTVRFWRNTRAEYFYEV</sequence>
<reference evidence="2" key="1">
    <citation type="submission" date="2023-01" db="EMBL/GenBank/DDBJ databases">
        <title>Genome assembly of the deep-sea coral Lophelia pertusa.</title>
        <authorList>
            <person name="Herrera S."/>
            <person name="Cordes E."/>
        </authorList>
    </citation>
    <scope>NUCLEOTIDE SEQUENCE</scope>
    <source>
        <strain evidence="2">USNM1676648</strain>
        <tissue evidence="2">Polyp</tissue>
    </source>
</reference>
<keyword evidence="3" id="KW-1185">Reference proteome</keyword>
<dbReference type="AlphaFoldDB" id="A0A9X0A2Y7"/>
<accession>A0A9X0A2Y7</accession>
<evidence type="ECO:0000313" key="2">
    <source>
        <dbReference type="EMBL" id="KAJ7390654.1"/>
    </source>
</evidence>
<evidence type="ECO:0000313" key="3">
    <source>
        <dbReference type="Proteomes" id="UP001163046"/>
    </source>
</evidence>
<dbReference type="Proteomes" id="UP001163046">
    <property type="component" value="Unassembled WGS sequence"/>
</dbReference>
<gene>
    <name evidence="2" type="ORF">OS493_023365</name>
</gene>
<name>A0A9X0A2Y7_9CNID</name>
<feature type="region of interest" description="Disordered" evidence="1">
    <location>
        <begin position="28"/>
        <end position="154"/>
    </location>
</feature>